<gene>
    <name evidence="4" type="ORF">DVR09_12175</name>
</gene>
<feature type="domain" description="RNA polymerase sigma factor 70 region 4 type 2" evidence="2">
    <location>
        <begin position="147"/>
        <end position="186"/>
    </location>
</feature>
<dbReference type="PANTHER" id="PTHR47756:SF1">
    <property type="entry name" value="BLL0085 PROTEIN"/>
    <property type="match status" value="1"/>
</dbReference>
<dbReference type="KEGG" id="err:DVR09_12175"/>
<dbReference type="AlphaFoldDB" id="A0A345YGC7"/>
<dbReference type="InterPro" id="IPR013249">
    <property type="entry name" value="RNA_pol_sigma70_r4_t2"/>
</dbReference>
<organism evidence="4 5">
    <name type="scientific">Erythrobacter aureus</name>
    <dbReference type="NCBI Taxonomy" id="2182384"/>
    <lineage>
        <taxon>Bacteria</taxon>
        <taxon>Pseudomonadati</taxon>
        <taxon>Pseudomonadota</taxon>
        <taxon>Alphaproteobacteria</taxon>
        <taxon>Sphingomonadales</taxon>
        <taxon>Erythrobacteraceae</taxon>
        <taxon>Erythrobacter/Porphyrobacter group</taxon>
        <taxon>Erythrobacter</taxon>
    </lineage>
</organism>
<reference evidence="5" key="1">
    <citation type="submission" date="2018-07" db="EMBL/GenBank/DDBJ databases">
        <title>Genome sequence of Erythrobacter strain YH-07, an antagonistic bacterium isolated from Yellow Sea.</title>
        <authorList>
            <person name="Tang T."/>
            <person name="Liu Q."/>
            <person name="Sun X."/>
        </authorList>
    </citation>
    <scope>NUCLEOTIDE SEQUENCE [LARGE SCALE GENOMIC DNA]</scope>
    <source>
        <strain evidence="5">YH-07</strain>
    </source>
</reference>
<name>A0A345YGC7_9SPHN</name>
<feature type="region of interest" description="Disordered" evidence="1">
    <location>
        <begin position="1"/>
        <end position="26"/>
    </location>
</feature>
<dbReference type="Proteomes" id="UP000254508">
    <property type="component" value="Chromosome"/>
</dbReference>
<dbReference type="GO" id="GO:0006352">
    <property type="term" value="P:DNA-templated transcription initiation"/>
    <property type="evidence" value="ECO:0007669"/>
    <property type="project" value="InterPro"/>
</dbReference>
<dbReference type="PANTHER" id="PTHR47756">
    <property type="entry name" value="BLL6612 PROTEIN-RELATED"/>
    <property type="match status" value="1"/>
</dbReference>
<feature type="domain" description="DUF6596" evidence="3">
    <location>
        <begin position="204"/>
        <end position="299"/>
    </location>
</feature>
<dbReference type="Gene3D" id="1.10.1740.10">
    <property type="match status" value="1"/>
</dbReference>
<sequence>MKRWPSPRTFRSRATDRSKSGPVSTRVKTGLANSVDLAETVRAKRLRIVAALSARFGDVELAEDAFAEACVRAAATRSPPQDWAAWLYAVAQRIAVDSLRHSRVVRAHAEPAASFDEEVSVSERSMIPDRRLALFFACCHPAIDIASRVALALSTICGFSAKQISRACLLSPAAVSQRLVRAKKKLAGSGIMFEIPDSRFFAERLEAVLCTIEIAYSQAHASSDPDGEQALLARQTLELVDILATLMPGNAQVNALAAALWFSEARRPARRDAMGKMIPLEDQDPQLWDRSMLARARDYYGQVDTAQDASLRTLQADIQALWCSRRRQSDPAPWNRVLARYDRMIAIRDSAFIRLNRVVAIHKLQGAAAALREFEELPCAALEGSPAYHAVGAELLSHTQSVREAIQAYDTAIGLQEGSAERAWLIAQRDALTLR</sequence>
<dbReference type="GO" id="GO:0003677">
    <property type="term" value="F:DNA binding"/>
    <property type="evidence" value="ECO:0007669"/>
    <property type="project" value="InterPro"/>
</dbReference>
<dbReference type="Pfam" id="PF08281">
    <property type="entry name" value="Sigma70_r4_2"/>
    <property type="match status" value="1"/>
</dbReference>
<dbReference type="InterPro" id="IPR013325">
    <property type="entry name" value="RNA_pol_sigma_r2"/>
</dbReference>
<protein>
    <submittedName>
        <fullName evidence="4">RNA polymerase sigma factor</fullName>
    </submittedName>
</protein>
<evidence type="ECO:0000256" key="1">
    <source>
        <dbReference type="SAM" id="MobiDB-lite"/>
    </source>
</evidence>
<dbReference type="Pfam" id="PF20239">
    <property type="entry name" value="DUF6596"/>
    <property type="match status" value="1"/>
</dbReference>
<dbReference type="OrthoDB" id="9780299at2"/>
<evidence type="ECO:0000313" key="4">
    <source>
        <dbReference type="EMBL" id="AXK42979.1"/>
    </source>
</evidence>
<evidence type="ECO:0000259" key="3">
    <source>
        <dbReference type="Pfam" id="PF20239"/>
    </source>
</evidence>
<dbReference type="EMBL" id="CP031357">
    <property type="protein sequence ID" value="AXK42979.1"/>
    <property type="molecule type" value="Genomic_DNA"/>
</dbReference>
<dbReference type="GO" id="GO:0016987">
    <property type="term" value="F:sigma factor activity"/>
    <property type="evidence" value="ECO:0007669"/>
    <property type="project" value="InterPro"/>
</dbReference>
<evidence type="ECO:0000313" key="5">
    <source>
        <dbReference type="Proteomes" id="UP000254508"/>
    </source>
</evidence>
<evidence type="ECO:0000259" key="2">
    <source>
        <dbReference type="Pfam" id="PF08281"/>
    </source>
</evidence>
<dbReference type="SUPFAM" id="SSF88946">
    <property type="entry name" value="Sigma2 domain of RNA polymerase sigma factors"/>
    <property type="match status" value="1"/>
</dbReference>
<dbReference type="SUPFAM" id="SSF88659">
    <property type="entry name" value="Sigma3 and sigma4 domains of RNA polymerase sigma factors"/>
    <property type="match status" value="1"/>
</dbReference>
<dbReference type="InterPro" id="IPR013324">
    <property type="entry name" value="RNA_pol_sigma_r3/r4-like"/>
</dbReference>
<accession>A0A345YGC7</accession>
<keyword evidence="5" id="KW-1185">Reference proteome</keyword>
<proteinExistence type="predicted"/>
<dbReference type="InterPro" id="IPR046531">
    <property type="entry name" value="DUF6596"/>
</dbReference>